<protein>
    <submittedName>
        <fullName evidence="1">Uncharacterized protein</fullName>
    </submittedName>
</protein>
<gene>
    <name evidence="1" type="ORF">CY35_07G044000</name>
</gene>
<reference evidence="2" key="1">
    <citation type="journal article" date="2022" name="New Phytol.">
        <title>Phylogenomic structure and speciation in an emerging model: the Sphagnum magellanicum complex (Bryophyta).</title>
        <authorList>
            <person name="Shaw A.J."/>
            <person name="Piatkowski B."/>
            <person name="Duffy A.M."/>
            <person name="Aguero B."/>
            <person name="Imwattana K."/>
            <person name="Nieto-Lugilde M."/>
            <person name="Healey A."/>
            <person name="Weston D.J."/>
            <person name="Patel M.N."/>
            <person name="Schmutz J."/>
            <person name="Grimwood J."/>
            <person name="Yavitt J.B."/>
            <person name="Hassel K."/>
            <person name="Stenoien H.K."/>
            <person name="Flatberg K.I."/>
            <person name="Bickford C.P."/>
            <person name="Hicks K.A."/>
        </authorList>
    </citation>
    <scope>NUCLEOTIDE SEQUENCE [LARGE SCALE GENOMIC DNA]</scope>
</reference>
<dbReference type="Proteomes" id="UP000828922">
    <property type="component" value="Linkage Group LG07"/>
</dbReference>
<sequence length="620" mass="65220">MASITHVSTAAAVTTTGGKLGGKENHIVAHSLSSSFSLSRPLSGMVGALQARKVSTSGGRGRGGGGSVLQTTRAMAKELYFNKDGSATKKMQIGVNKLADLVGVTLGPKGRNVVLESKYGSPKIVNDGVTVAKEVELEDAVENIGAKLVRQAAAKTNDLAGDGTTTSVVLAQGLITEGVKVVAAGANPIQITRGIDKTISALVKELKLLSKEVEDSELADVAAVSAGNNEEVGQMIADAMHKVGRKGVVTLEEGKSAENSLYVVEGMQFDRGYISPYFVTDPEKMSVQYDNCKLLLVDKKISTARDMIGILEDAIRGSYPILIIAEDIEQEALATLVVNKLRGALKVAAIKAPGFGERKSQYLDDIAILTGGTVVRDEIGLSLDKVGQEVLGTAAKVELTKDATTIVGDGSTQDAVTKRVSQIRNLIEVAEQDYEKEKLNERIAKLSGGVAVIQVGAQTETELKEKKLRVEDALNATKAAVEEGIVVGGGCALLRLSSKVDAIKDTLENYEQKVGADIVKCALSYPIKLIAKNAGVNGSMVVEKVLSNDNSSFGYNAATGIYEDLMAAGIIDPTKVVRCCLEHASSVAKTFLTSDVVVVDIKEEEATPAGSPMDNSGYGY</sequence>
<evidence type="ECO:0000313" key="1">
    <source>
        <dbReference type="EMBL" id="KAH9556699.1"/>
    </source>
</evidence>
<comment type="caution">
    <text evidence="1">The sequence shown here is derived from an EMBL/GenBank/DDBJ whole genome shotgun (WGS) entry which is preliminary data.</text>
</comment>
<organism evidence="1 2">
    <name type="scientific">Sphagnum magellanicum</name>
    <dbReference type="NCBI Taxonomy" id="128215"/>
    <lineage>
        <taxon>Eukaryota</taxon>
        <taxon>Viridiplantae</taxon>
        <taxon>Streptophyta</taxon>
        <taxon>Embryophyta</taxon>
        <taxon>Bryophyta</taxon>
        <taxon>Sphagnophytina</taxon>
        <taxon>Sphagnopsida</taxon>
        <taxon>Sphagnales</taxon>
        <taxon>Sphagnaceae</taxon>
        <taxon>Sphagnum</taxon>
    </lineage>
</organism>
<proteinExistence type="predicted"/>
<keyword evidence="2" id="KW-1185">Reference proteome</keyword>
<accession>A0ACB8HKE1</accession>
<name>A0ACB8HKE1_9BRYO</name>
<dbReference type="EMBL" id="CM038913">
    <property type="protein sequence ID" value="KAH9556699.1"/>
    <property type="molecule type" value="Genomic_DNA"/>
</dbReference>
<evidence type="ECO:0000313" key="2">
    <source>
        <dbReference type="Proteomes" id="UP000828922"/>
    </source>
</evidence>